<keyword evidence="5" id="KW-0732">Signal</keyword>
<evidence type="ECO:0000256" key="1">
    <source>
        <dbReference type="ARBA" id="ARBA00004141"/>
    </source>
</evidence>
<feature type="signal peptide" evidence="5">
    <location>
        <begin position="1"/>
        <end position="16"/>
    </location>
</feature>
<feature type="chain" id="PRO_5034852703" description="Transmembrane protein 234" evidence="5">
    <location>
        <begin position="17"/>
        <end position="328"/>
    </location>
</feature>
<organism evidence="6 7">
    <name type="scientific">Olpidium bornovanus</name>
    <dbReference type="NCBI Taxonomy" id="278681"/>
    <lineage>
        <taxon>Eukaryota</taxon>
        <taxon>Fungi</taxon>
        <taxon>Fungi incertae sedis</taxon>
        <taxon>Olpidiomycota</taxon>
        <taxon>Olpidiomycotina</taxon>
        <taxon>Olpidiomycetes</taxon>
        <taxon>Olpidiales</taxon>
        <taxon>Olpidiaceae</taxon>
        <taxon>Olpidium</taxon>
    </lineage>
</organism>
<comment type="subcellular location">
    <subcellularLocation>
        <location evidence="1">Membrane</location>
        <topology evidence="1">Multi-pass membrane protein</topology>
    </subcellularLocation>
</comment>
<evidence type="ECO:0000256" key="3">
    <source>
        <dbReference type="ARBA" id="ARBA00022989"/>
    </source>
</evidence>
<proteinExistence type="predicted"/>
<accession>A0A8H8DEP6</accession>
<reference evidence="6 7" key="1">
    <citation type="journal article" name="Sci. Rep.">
        <title>Genome-scale phylogenetic analyses confirm Olpidium as the closest living zoosporic fungus to the non-flagellated, terrestrial fungi.</title>
        <authorList>
            <person name="Chang Y."/>
            <person name="Rochon D."/>
            <person name="Sekimoto S."/>
            <person name="Wang Y."/>
            <person name="Chovatia M."/>
            <person name="Sandor L."/>
            <person name="Salamov A."/>
            <person name="Grigoriev I.V."/>
            <person name="Stajich J.E."/>
            <person name="Spatafora J.W."/>
        </authorList>
    </citation>
    <scope>NUCLEOTIDE SEQUENCE [LARGE SCALE GENOMIC DNA]</scope>
    <source>
        <strain evidence="6">S191</strain>
    </source>
</reference>
<dbReference type="InterPro" id="IPR018908">
    <property type="entry name" value="TMEM234"/>
</dbReference>
<protein>
    <recommendedName>
        <fullName evidence="8">Transmembrane protein 234</fullName>
    </recommendedName>
</protein>
<keyword evidence="4" id="KW-0472">Membrane</keyword>
<name>A0A8H8DEP6_9FUNG</name>
<evidence type="ECO:0000256" key="5">
    <source>
        <dbReference type="SAM" id="SignalP"/>
    </source>
</evidence>
<keyword evidence="2" id="KW-0812">Transmembrane</keyword>
<evidence type="ECO:0000313" key="7">
    <source>
        <dbReference type="Proteomes" id="UP000673691"/>
    </source>
</evidence>
<dbReference type="PANTHER" id="PTHR28668:SF1">
    <property type="entry name" value="TRANSMEMBRANE PROTEIN 234"/>
    <property type="match status" value="1"/>
</dbReference>
<gene>
    <name evidence="6" type="ORF">BJ554DRAFT_5114</name>
</gene>
<dbReference type="EMBL" id="JAEFCI010013343">
    <property type="protein sequence ID" value="KAG5455466.1"/>
    <property type="molecule type" value="Genomic_DNA"/>
</dbReference>
<dbReference type="Proteomes" id="UP000673691">
    <property type="component" value="Unassembled WGS sequence"/>
</dbReference>
<evidence type="ECO:0008006" key="8">
    <source>
        <dbReference type="Google" id="ProtNLM"/>
    </source>
</evidence>
<evidence type="ECO:0000256" key="4">
    <source>
        <dbReference type="ARBA" id="ARBA00023136"/>
    </source>
</evidence>
<evidence type="ECO:0000313" key="6">
    <source>
        <dbReference type="EMBL" id="KAG5455466.1"/>
    </source>
</evidence>
<dbReference type="PANTHER" id="PTHR28668">
    <property type="entry name" value="TRANSMEMBRANE PROTEIN 234"/>
    <property type="match status" value="1"/>
</dbReference>
<keyword evidence="7" id="KW-1185">Reference proteome</keyword>
<evidence type="ECO:0000256" key="2">
    <source>
        <dbReference type="ARBA" id="ARBA00022692"/>
    </source>
</evidence>
<comment type="caution">
    <text evidence="6">The sequence shown here is derived from an EMBL/GenBank/DDBJ whole genome shotgun (WGS) entry which is preliminary data.</text>
</comment>
<sequence>MLQHAAGFVLVALCWGATNPLIKRGSRGLERVEPHPLLGRTCAELAYLLTRWQASFVPFPFYFHPPFLRSSRNEWIDSPGTFSLARSPSPAPCSSPQYVVPLLLNLAGSVVYYHTLAEAGGSCSRPRSLRLPSAFRKLRLRSRVPVPGSRAKTNLSLAVPIANSLTFIFTTLTGALLGEKVGGTGVQEGNLLQLSSVSGLFPDADGKKCPEAVRSRDPVPNVPLVYITRGPLNSARATVNAGDPGGRRAERALCHGGDFCQRRRFLYAAGKFWNVKNRTLPPSRGLRNAVSPGCSILAAAASSRSTPKCLLRAPCLRPLVCMGEIREL</sequence>
<dbReference type="OrthoDB" id="43458at2759"/>
<keyword evidence="3" id="KW-1133">Transmembrane helix</keyword>
<dbReference type="AlphaFoldDB" id="A0A8H8DEP6"/>
<dbReference type="GO" id="GO:0016020">
    <property type="term" value="C:membrane"/>
    <property type="evidence" value="ECO:0007669"/>
    <property type="project" value="UniProtKB-SubCell"/>
</dbReference>
<dbReference type="Pfam" id="PF10639">
    <property type="entry name" value="TMEM234"/>
    <property type="match status" value="2"/>
</dbReference>